<dbReference type="Gene3D" id="2.60.40.640">
    <property type="match status" value="2"/>
</dbReference>
<dbReference type="GeneID" id="115425903"/>
<keyword evidence="5" id="KW-1185">Reference proteome</keyword>
<dbReference type="InterPro" id="IPR011022">
    <property type="entry name" value="Arrestin_C-like"/>
</dbReference>
<feature type="region of interest" description="Disordered" evidence="2">
    <location>
        <begin position="444"/>
        <end position="482"/>
    </location>
</feature>
<dbReference type="GO" id="GO:0007399">
    <property type="term" value="P:nervous system development"/>
    <property type="evidence" value="ECO:0007669"/>
    <property type="project" value="UniProtKB-ARBA"/>
</dbReference>
<dbReference type="OrthoDB" id="7785529at2759"/>
<organism evidence="4 5">
    <name type="scientific">Sphaeramia orbicularis</name>
    <name type="common">orbiculate cardinalfish</name>
    <dbReference type="NCBI Taxonomy" id="375764"/>
    <lineage>
        <taxon>Eukaryota</taxon>
        <taxon>Metazoa</taxon>
        <taxon>Chordata</taxon>
        <taxon>Craniata</taxon>
        <taxon>Vertebrata</taxon>
        <taxon>Euteleostomi</taxon>
        <taxon>Actinopterygii</taxon>
        <taxon>Neopterygii</taxon>
        <taxon>Teleostei</taxon>
        <taxon>Neoteleostei</taxon>
        <taxon>Acanthomorphata</taxon>
        <taxon>Gobiaria</taxon>
        <taxon>Kurtiformes</taxon>
        <taxon>Apogonoidei</taxon>
        <taxon>Apogonidae</taxon>
        <taxon>Apogoninae</taxon>
        <taxon>Sphaeramia</taxon>
    </lineage>
</organism>
<feature type="compositionally biased region" description="Polar residues" evidence="2">
    <location>
        <begin position="471"/>
        <end position="482"/>
    </location>
</feature>
<reference evidence="4" key="3">
    <citation type="submission" date="2025-09" db="UniProtKB">
        <authorList>
            <consortium name="Ensembl"/>
        </authorList>
    </citation>
    <scope>IDENTIFICATION</scope>
</reference>
<dbReference type="SMART" id="SM01017">
    <property type="entry name" value="Arrestin_C"/>
    <property type="match status" value="1"/>
</dbReference>
<feature type="region of interest" description="Disordered" evidence="2">
    <location>
        <begin position="303"/>
        <end position="342"/>
    </location>
</feature>
<dbReference type="Pfam" id="PF00339">
    <property type="entry name" value="Arrestin_N"/>
    <property type="match status" value="1"/>
</dbReference>
<dbReference type="Pfam" id="PF02752">
    <property type="entry name" value="Arrestin_C"/>
    <property type="match status" value="1"/>
</dbReference>
<evidence type="ECO:0000259" key="3">
    <source>
        <dbReference type="SMART" id="SM01017"/>
    </source>
</evidence>
<feature type="region of interest" description="Disordered" evidence="2">
    <location>
        <begin position="378"/>
        <end position="422"/>
    </location>
</feature>
<name>A0A673CNM5_9TELE</name>
<dbReference type="InterPro" id="IPR014752">
    <property type="entry name" value="Arrestin-like_C"/>
</dbReference>
<evidence type="ECO:0000256" key="2">
    <source>
        <dbReference type="SAM" id="MobiDB-lite"/>
    </source>
</evidence>
<evidence type="ECO:0000313" key="4">
    <source>
        <dbReference type="Ensembl" id="ENSSORP00005054944.1"/>
    </source>
</evidence>
<dbReference type="AlphaFoldDB" id="A0A673CNM5"/>
<dbReference type="Ensembl" id="ENSSORT00005056220.1">
    <property type="protein sequence ID" value="ENSSORP00005054944.1"/>
    <property type="gene ID" value="ENSSORG00005024574.1"/>
</dbReference>
<reference evidence="4" key="1">
    <citation type="submission" date="2019-06" db="EMBL/GenBank/DDBJ databases">
        <authorList>
            <consortium name="Wellcome Sanger Institute Data Sharing"/>
        </authorList>
    </citation>
    <scope>NUCLEOTIDE SEQUENCE [LARGE SCALE GENOMIC DNA]</scope>
</reference>
<dbReference type="RefSeq" id="XP_029999619.1">
    <property type="nucleotide sequence ID" value="XM_030143759.1"/>
</dbReference>
<dbReference type="GO" id="GO:0005737">
    <property type="term" value="C:cytoplasm"/>
    <property type="evidence" value="ECO:0007669"/>
    <property type="project" value="TreeGrafter"/>
</dbReference>
<dbReference type="InterPro" id="IPR050357">
    <property type="entry name" value="Arrestin_domain-protein"/>
</dbReference>
<evidence type="ECO:0000256" key="1">
    <source>
        <dbReference type="ARBA" id="ARBA00005298"/>
    </source>
</evidence>
<comment type="similarity">
    <text evidence="1">Belongs to the arrestin family.</text>
</comment>
<dbReference type="Proteomes" id="UP000472271">
    <property type="component" value="Chromosome 9"/>
</dbReference>
<dbReference type="PANTHER" id="PTHR11188:SF135">
    <property type="entry name" value="ARRESTIN DOMAIN CONTAINING 3-LIKE-RELATED"/>
    <property type="match status" value="1"/>
</dbReference>
<sequence length="482" mass="52484">MPTIRDFTLTYDALNDFGTFSEGDTITGTLKMHLDKEAKVESLFVKAKGDANVHWSERHGDRNHSYSAHRRFFKLKQFLIPENTSGTVLPPGSHIYKFSFKLPTGSMPSSFRGSHGKIVYLLEAKLARGWKMDRTVEKEICFVSKAFPNIQHLFSQQVGSETKTLGIFSKGTVHMDAIIDKQAYAPGDTVSIVVKINNSSSKDMTPKISLNQHVVYRANGHTKHHHSVVGKIVGDCINEKTQKDIRHKMTISPETPQTIQNCDVLSVQYHLKVYLDISFSFDPEIVFPVVIIPRDLTPGYVPSAGPSHSDFTPPAFQMGPYPPGATGGQSNSDFPPPAAHLSTPGYPAAPAYSAPPPVYPGYPSVPGTSGMYPAPPTHMSGGYNPPPQQPYPYGSPFSASSSSSMLHPPPSAPAFHPPSTDPAMPQFPSAPTMFNTSPNATTNNLMPSAPMMNTDFLSQSDEAPPSYSVLFPSSTTENSDAK</sequence>
<feature type="domain" description="Arrestin C-terminal-like" evidence="3">
    <location>
        <begin position="169"/>
        <end position="296"/>
    </location>
</feature>
<accession>A0A673CNM5</accession>
<dbReference type="PANTHER" id="PTHR11188">
    <property type="entry name" value="ARRESTIN DOMAIN CONTAINING PROTEIN"/>
    <property type="match status" value="1"/>
</dbReference>
<dbReference type="PRINTS" id="PR01217">
    <property type="entry name" value="PRICHEXTENSN"/>
</dbReference>
<dbReference type="InterPro" id="IPR011021">
    <property type="entry name" value="Arrestin-like_N"/>
</dbReference>
<dbReference type="SUPFAM" id="SSF81296">
    <property type="entry name" value="E set domains"/>
    <property type="match status" value="2"/>
</dbReference>
<proteinExistence type="inferred from homology"/>
<gene>
    <name evidence="4" type="primary">LOC115425903</name>
</gene>
<protein>
    <submittedName>
        <fullName evidence="4">Arrestin domain-containing protein 3-like</fullName>
    </submittedName>
</protein>
<reference evidence="4" key="2">
    <citation type="submission" date="2025-08" db="UniProtKB">
        <authorList>
            <consortium name="Ensembl"/>
        </authorList>
    </citation>
    <scope>IDENTIFICATION</scope>
</reference>
<dbReference type="GO" id="GO:0015031">
    <property type="term" value="P:protein transport"/>
    <property type="evidence" value="ECO:0007669"/>
    <property type="project" value="TreeGrafter"/>
</dbReference>
<dbReference type="InterPro" id="IPR014756">
    <property type="entry name" value="Ig_E-set"/>
</dbReference>
<dbReference type="GO" id="GO:0005886">
    <property type="term" value="C:plasma membrane"/>
    <property type="evidence" value="ECO:0007669"/>
    <property type="project" value="TreeGrafter"/>
</dbReference>
<dbReference type="InParanoid" id="A0A673CNM5"/>
<feature type="compositionally biased region" description="Pro residues" evidence="2">
    <location>
        <begin position="407"/>
        <end position="420"/>
    </location>
</feature>
<feature type="compositionally biased region" description="Low complexity" evidence="2">
    <location>
        <begin position="391"/>
        <end position="406"/>
    </location>
</feature>
<evidence type="ECO:0000313" key="5">
    <source>
        <dbReference type="Proteomes" id="UP000472271"/>
    </source>
</evidence>